<evidence type="ECO:0000259" key="8">
    <source>
        <dbReference type="Pfam" id="PF13382"/>
    </source>
</evidence>
<dbReference type="InterPro" id="IPR026912">
    <property type="entry name" value="Adenine_deam_C"/>
</dbReference>
<dbReference type="InterPro" id="IPR011059">
    <property type="entry name" value="Metal-dep_hydrolase_composite"/>
</dbReference>
<comment type="cofactor">
    <cofactor evidence="6">
        <name>Mn(2+)</name>
        <dbReference type="ChEBI" id="CHEBI:29035"/>
    </cofactor>
</comment>
<evidence type="ECO:0000259" key="7">
    <source>
        <dbReference type="Pfam" id="PF01979"/>
    </source>
</evidence>
<dbReference type="Pfam" id="PF13382">
    <property type="entry name" value="Adenine_deam_C"/>
    <property type="match status" value="1"/>
</dbReference>
<dbReference type="Gene3D" id="2.30.40.10">
    <property type="entry name" value="Urease, subunit C, domain 1"/>
    <property type="match status" value="1"/>
</dbReference>
<feature type="domain" description="Adenine deaminase C-terminal" evidence="8">
    <location>
        <begin position="418"/>
        <end position="582"/>
    </location>
</feature>
<feature type="domain" description="Amidohydrolase-related" evidence="7">
    <location>
        <begin position="79"/>
        <end position="361"/>
    </location>
</feature>
<dbReference type="Pfam" id="PF01979">
    <property type="entry name" value="Amidohydro_1"/>
    <property type="match status" value="1"/>
</dbReference>
<dbReference type="SUPFAM" id="SSF51338">
    <property type="entry name" value="Composite domain of metallo-dependent hydrolases"/>
    <property type="match status" value="1"/>
</dbReference>
<dbReference type="RefSeq" id="WP_187783452.1">
    <property type="nucleotide sequence ID" value="NZ_JACTVA010000006.1"/>
</dbReference>
<dbReference type="EC" id="3.5.4.2" evidence="2 6"/>
<evidence type="ECO:0000256" key="3">
    <source>
        <dbReference type="ARBA" id="ARBA00022801"/>
    </source>
</evidence>
<keyword evidence="10" id="KW-1185">Reference proteome</keyword>
<dbReference type="Gene3D" id="3.20.20.140">
    <property type="entry name" value="Metal-dependent hydrolases"/>
    <property type="match status" value="1"/>
</dbReference>
<evidence type="ECO:0000313" key="10">
    <source>
        <dbReference type="Proteomes" id="UP000626026"/>
    </source>
</evidence>
<evidence type="ECO:0000256" key="6">
    <source>
        <dbReference type="HAMAP-Rule" id="MF_01518"/>
    </source>
</evidence>
<proteinExistence type="inferred from homology"/>
<dbReference type="InterPro" id="IPR006679">
    <property type="entry name" value="Adenine_deam"/>
</dbReference>
<dbReference type="SUPFAM" id="SSF51556">
    <property type="entry name" value="Metallo-dependent hydrolases"/>
    <property type="match status" value="1"/>
</dbReference>
<accession>A0ABR7RJG2</accession>
<comment type="caution">
    <text evidence="9">The sequence shown here is derived from an EMBL/GenBank/DDBJ whole genome shotgun (WGS) entry which is preliminary data.</text>
</comment>
<dbReference type="HAMAP" id="MF_01518">
    <property type="entry name" value="Adenine_deamin"/>
    <property type="match status" value="1"/>
</dbReference>
<dbReference type="InterPro" id="IPR032466">
    <property type="entry name" value="Metal_Hydrolase"/>
</dbReference>
<protein>
    <recommendedName>
        <fullName evidence="2 6">Adenine deaminase</fullName>
        <shortName evidence="6">Adenase</shortName>
        <shortName evidence="6">Adenine aminase</shortName>
        <ecNumber evidence="2 6">3.5.4.2</ecNumber>
    </recommendedName>
</protein>
<keyword evidence="3 6" id="KW-0378">Hydrolase</keyword>
<dbReference type="Proteomes" id="UP000626026">
    <property type="component" value="Unassembled WGS sequence"/>
</dbReference>
<reference evidence="9 10" key="1">
    <citation type="journal article" date="2013" name="Int. J. Syst. Evol. Microbiol.">
        <title>Roseomonas aerophila sp. nov., isolated from air.</title>
        <authorList>
            <person name="Kim S.J."/>
            <person name="Weon H.Y."/>
            <person name="Ahn J.H."/>
            <person name="Hong S.B."/>
            <person name="Seok S.J."/>
            <person name="Whang K.S."/>
            <person name="Kwon S.W."/>
        </authorList>
    </citation>
    <scope>NUCLEOTIDE SEQUENCE [LARGE SCALE GENOMIC DNA]</scope>
    <source>
        <strain evidence="9 10">NBRC 108923</strain>
    </source>
</reference>
<keyword evidence="4 6" id="KW-0464">Manganese</keyword>
<evidence type="ECO:0000256" key="4">
    <source>
        <dbReference type="ARBA" id="ARBA00023211"/>
    </source>
</evidence>
<comment type="catalytic activity">
    <reaction evidence="5 6">
        <text>adenine + H2O + H(+) = hypoxanthine + NH4(+)</text>
        <dbReference type="Rhea" id="RHEA:23688"/>
        <dbReference type="ChEBI" id="CHEBI:15377"/>
        <dbReference type="ChEBI" id="CHEBI:15378"/>
        <dbReference type="ChEBI" id="CHEBI:16708"/>
        <dbReference type="ChEBI" id="CHEBI:17368"/>
        <dbReference type="ChEBI" id="CHEBI:28938"/>
        <dbReference type="EC" id="3.5.4.2"/>
    </reaction>
</comment>
<organism evidence="9 10">
    <name type="scientific">Teichococcus aerophilus</name>
    <dbReference type="NCBI Taxonomy" id="1224513"/>
    <lineage>
        <taxon>Bacteria</taxon>
        <taxon>Pseudomonadati</taxon>
        <taxon>Pseudomonadota</taxon>
        <taxon>Alphaproteobacteria</taxon>
        <taxon>Acetobacterales</taxon>
        <taxon>Roseomonadaceae</taxon>
        <taxon>Roseomonas</taxon>
    </lineage>
</organism>
<dbReference type="InterPro" id="IPR006680">
    <property type="entry name" value="Amidohydro-rel"/>
</dbReference>
<evidence type="ECO:0000256" key="1">
    <source>
        <dbReference type="ARBA" id="ARBA00006773"/>
    </source>
</evidence>
<dbReference type="PANTHER" id="PTHR11113:SF2">
    <property type="entry name" value="ADENINE DEAMINASE"/>
    <property type="match status" value="1"/>
</dbReference>
<sequence length="597" mass="62454">MTREPHDLHERALRDRAVRAARGQAPFDTLITGATLADVATGELRPADIGLVGPLIASVHAPGSRADAAETLDATGLIAAPGLIDTHMHVESSMITPRRYAAAVVPHGTTTICWDPHEVGNVSGLPGVRWALEAMRGLPLRALVMAPSCVPSAPGLERAGADFGPAELEEMLSWPEIVGVAEVMDMRGVVERSPRMAGIVGAGLEADKLVCGHARSLTGPDLQAFASAGIGSDHEIVSADNLLEKLRAGFTVELRGSHDHLLPECVQALATLPQYPQTLTLCTDDTFPDDLAAKGGMIDLLRRLVRYGMPPMQVLRAATLNAAYRFRRPDLGLVAAGRRADLILLDGLESLGVRHVFASGRHVAADGRLLAQLPPEPAAGPLRDTMKLAPLTPEDFRIRTLGVTTGTATLRTVVNPRFTEWGTAEVPVRDGIAELPEDGIFMAVIHRHGLYPATPVLGVLQGWSRWRGALATTVAHDSHNLVLFGRDPVDLAAAANALIGCGGGMAVAQGGAVTALLPLPICGLLSDAPVEEVAAQFAAVKAAADGIADWQPPYLIFKAIVGASLACNAGPHVTDVGVADGGTGETIPASLVEAHAA</sequence>
<evidence type="ECO:0000256" key="2">
    <source>
        <dbReference type="ARBA" id="ARBA00012782"/>
    </source>
</evidence>
<comment type="similarity">
    <text evidence="1 6">Belongs to the metallo-dependent hydrolases superfamily. Adenine deaminase family.</text>
</comment>
<dbReference type="EMBL" id="JACTVA010000006">
    <property type="protein sequence ID" value="MBC9206272.1"/>
    <property type="molecule type" value="Genomic_DNA"/>
</dbReference>
<name>A0ABR7RJG2_9PROT</name>
<dbReference type="PANTHER" id="PTHR11113">
    <property type="entry name" value="N-ACETYLGLUCOSAMINE-6-PHOSPHATE DEACETYLASE"/>
    <property type="match status" value="1"/>
</dbReference>
<gene>
    <name evidence="6" type="primary">ade</name>
    <name evidence="9" type="ORF">IBL26_05450</name>
</gene>
<evidence type="ECO:0000313" key="9">
    <source>
        <dbReference type="EMBL" id="MBC9206272.1"/>
    </source>
</evidence>
<evidence type="ECO:0000256" key="5">
    <source>
        <dbReference type="ARBA" id="ARBA00047720"/>
    </source>
</evidence>